<keyword evidence="3" id="KW-0479">Metal-binding</keyword>
<comment type="cofactor">
    <cofactor evidence="3">
        <name>Zn(2+)</name>
        <dbReference type="ChEBI" id="CHEBI:29105"/>
    </cofactor>
    <text evidence="3">Binds 2 Zn(2+) ions per subunit.</text>
</comment>
<evidence type="ECO:0000256" key="3">
    <source>
        <dbReference type="PIRSR" id="PIRSR001235-1"/>
    </source>
</evidence>
<keyword evidence="2 5" id="KW-0378">Hydrolase</keyword>
<evidence type="ECO:0000256" key="2">
    <source>
        <dbReference type="ARBA" id="ARBA00022801"/>
    </source>
</evidence>
<dbReference type="InterPro" id="IPR036264">
    <property type="entry name" value="Bact_exopeptidase_dim_dom"/>
</dbReference>
<dbReference type="KEGG" id="nod:FOH10_05390"/>
<dbReference type="NCBIfam" id="NF006770">
    <property type="entry name" value="PRK09290.1-4"/>
    <property type="match status" value="1"/>
</dbReference>
<proteinExistence type="inferred from homology"/>
<dbReference type="Gene3D" id="3.30.70.360">
    <property type="match status" value="1"/>
</dbReference>
<reference evidence="5 6" key="1">
    <citation type="submission" date="2019-07" db="EMBL/GenBank/DDBJ databases">
        <title>Complete Genome Sequence and Methylome Analysis of Nocardia otitidis-caviarum NEB252.</title>
        <authorList>
            <person name="Fomenkov A."/>
            <person name="Anton B.P."/>
            <person name="Vincze T."/>
            <person name="Roberts R.J."/>
        </authorList>
    </citation>
    <scope>NUCLEOTIDE SEQUENCE [LARGE SCALE GENOMIC DNA]</scope>
    <source>
        <strain evidence="5 6">NEB252</strain>
    </source>
</reference>
<feature type="binding site" evidence="4">
    <location>
        <position position="298"/>
    </location>
    <ligand>
        <name>allantoate</name>
        <dbReference type="ChEBI" id="CHEBI:17536"/>
    </ligand>
</feature>
<keyword evidence="3" id="KW-0862">Zinc</keyword>
<dbReference type="GO" id="GO:0016813">
    <property type="term" value="F:hydrolase activity, acting on carbon-nitrogen (but not peptide) bonds, in linear amidines"/>
    <property type="evidence" value="ECO:0007669"/>
    <property type="project" value="InterPro"/>
</dbReference>
<dbReference type="Proteomes" id="UP000317039">
    <property type="component" value="Chromosome"/>
</dbReference>
<feature type="binding site" evidence="3">
    <location>
        <position position="101"/>
    </location>
    <ligand>
        <name>Zn(2+)</name>
        <dbReference type="ChEBI" id="CHEBI:29105"/>
        <label>2</label>
    </ligand>
</feature>
<dbReference type="AlphaFoldDB" id="A0A516NH80"/>
<dbReference type="GO" id="GO:0046872">
    <property type="term" value="F:metal ion binding"/>
    <property type="evidence" value="ECO:0007669"/>
    <property type="project" value="UniProtKB-KW"/>
</dbReference>
<dbReference type="NCBIfam" id="TIGR01879">
    <property type="entry name" value="hydantase"/>
    <property type="match status" value="1"/>
</dbReference>
<dbReference type="SUPFAM" id="SSF53187">
    <property type="entry name" value="Zn-dependent exopeptidases"/>
    <property type="match status" value="1"/>
</dbReference>
<comment type="similarity">
    <text evidence="1">Belongs to the peptidase M20 family.</text>
</comment>
<dbReference type="PANTHER" id="PTHR32494">
    <property type="entry name" value="ALLANTOATE DEIMINASE-RELATED"/>
    <property type="match status" value="1"/>
</dbReference>
<evidence type="ECO:0000313" key="5">
    <source>
        <dbReference type="EMBL" id="QDP78257.1"/>
    </source>
</evidence>
<evidence type="ECO:0000256" key="1">
    <source>
        <dbReference type="ARBA" id="ARBA00006153"/>
    </source>
</evidence>
<dbReference type="InterPro" id="IPR010158">
    <property type="entry name" value="Amidase_Cbmase"/>
</dbReference>
<dbReference type="Gene3D" id="3.40.630.10">
    <property type="entry name" value="Zn peptidases"/>
    <property type="match status" value="1"/>
</dbReference>
<evidence type="ECO:0000256" key="4">
    <source>
        <dbReference type="PIRSR" id="PIRSR001235-2"/>
    </source>
</evidence>
<dbReference type="Pfam" id="PF01546">
    <property type="entry name" value="Peptidase_M20"/>
    <property type="match status" value="1"/>
</dbReference>
<feature type="binding site" evidence="3">
    <location>
        <position position="201"/>
    </location>
    <ligand>
        <name>Zn(2+)</name>
        <dbReference type="ChEBI" id="CHEBI:29105"/>
        <label>1</label>
    </ligand>
</feature>
<protein>
    <submittedName>
        <fullName evidence="5">Allantoate amidohydrolase</fullName>
    </submittedName>
</protein>
<dbReference type="PIRSF" id="PIRSF001235">
    <property type="entry name" value="Amidase_carbamoylase"/>
    <property type="match status" value="1"/>
</dbReference>
<feature type="binding site" evidence="3">
    <location>
        <position position="388"/>
    </location>
    <ligand>
        <name>Zn(2+)</name>
        <dbReference type="ChEBI" id="CHEBI:29105"/>
        <label>2</label>
    </ligand>
</feature>
<gene>
    <name evidence="5" type="ORF">FOH10_05390</name>
</gene>
<accession>A0A516NH80</accession>
<evidence type="ECO:0000313" key="6">
    <source>
        <dbReference type="Proteomes" id="UP000317039"/>
    </source>
</evidence>
<dbReference type="SUPFAM" id="SSF55031">
    <property type="entry name" value="Bacterial exopeptidase dimerisation domain"/>
    <property type="match status" value="1"/>
</dbReference>
<feature type="binding site" evidence="4">
    <location>
        <position position="226"/>
    </location>
    <ligand>
        <name>allantoate</name>
        <dbReference type="ChEBI" id="CHEBI:17536"/>
    </ligand>
</feature>
<dbReference type="PANTHER" id="PTHR32494:SF5">
    <property type="entry name" value="ALLANTOATE AMIDOHYDROLASE"/>
    <property type="match status" value="1"/>
</dbReference>
<feature type="binding site" evidence="3">
    <location>
        <position position="90"/>
    </location>
    <ligand>
        <name>Zn(2+)</name>
        <dbReference type="ChEBI" id="CHEBI:29105"/>
        <label>1</label>
    </ligand>
</feature>
<name>A0A516NH80_9NOCA</name>
<organism evidence="5 6">
    <name type="scientific">Nocardia otitidiscaviarum</name>
    <dbReference type="NCBI Taxonomy" id="1823"/>
    <lineage>
        <taxon>Bacteria</taxon>
        <taxon>Bacillati</taxon>
        <taxon>Actinomycetota</taxon>
        <taxon>Actinomycetes</taxon>
        <taxon>Mycobacteriales</taxon>
        <taxon>Nocardiaceae</taxon>
        <taxon>Nocardia</taxon>
    </lineage>
</organism>
<feature type="binding site" evidence="3">
    <location>
        <position position="101"/>
    </location>
    <ligand>
        <name>Zn(2+)</name>
        <dbReference type="ChEBI" id="CHEBI:29105"/>
        <label>1</label>
    </ligand>
</feature>
<sequence length="415" mass="43361">MCESRCGSGDPVNVQTPAANTLLAEIERIGADAVRGGYSRHVFTAADGALREWFTAAARARGLAVHTDRNANLWAWFGTPGPDAVVTGSHLDSVPGGGAYDGPLGVVSALAAVDLLRAQGFTPRRPLAIVVFAEEEGGRFGVPCLGSRLLTGTLAAPEALALRDADGTTFAEAARAAGARPEHFGRDDETLGRIGTFVELHVEQGRGLVHLDAPLAVGSNIIPHGRWRFRFTGQGNHAGTTLMADRRDPMVAAAQLVLAARRCAAAVPEARATVGRLTPTPGGTNVIASQVDVWLDARLPEPGSVRDLVAEITDAARTAAELEGCTVEVREQSFEGTADFDPALRDRLGALLGGAPMLPTGAGHDAAVLAPFVPTAMLYVRNPTGISHAPEEFAEPADIDYGTVELARVLRSLAA</sequence>
<feature type="binding site" evidence="3">
    <location>
        <position position="136"/>
    </location>
    <ligand>
        <name>Zn(2+)</name>
        <dbReference type="ChEBI" id="CHEBI:29105"/>
        <label>2</label>
    </ligand>
</feature>
<dbReference type="EMBL" id="CP041695">
    <property type="protein sequence ID" value="QDP78257.1"/>
    <property type="molecule type" value="Genomic_DNA"/>
</dbReference>
<feature type="binding site" evidence="4">
    <location>
        <position position="285"/>
    </location>
    <ligand>
        <name>allantoate</name>
        <dbReference type="ChEBI" id="CHEBI:17536"/>
    </ligand>
</feature>
<dbReference type="InterPro" id="IPR002933">
    <property type="entry name" value="Peptidase_M20"/>
</dbReference>